<keyword evidence="2" id="KW-1185">Reference proteome</keyword>
<dbReference type="HOGENOM" id="CLU_2637576_0_0_1"/>
<dbReference type="Proteomes" id="UP000054549">
    <property type="component" value="Unassembled WGS sequence"/>
</dbReference>
<evidence type="ECO:0000313" key="2">
    <source>
        <dbReference type="Proteomes" id="UP000054549"/>
    </source>
</evidence>
<accession>A0A0C2X1E0</accession>
<protein>
    <submittedName>
        <fullName evidence="1">Uncharacterized protein</fullName>
    </submittedName>
</protein>
<name>A0A0C2X1E0_AMAMK</name>
<reference evidence="1 2" key="1">
    <citation type="submission" date="2014-04" db="EMBL/GenBank/DDBJ databases">
        <title>Evolutionary Origins and Diversification of the Mycorrhizal Mutualists.</title>
        <authorList>
            <consortium name="DOE Joint Genome Institute"/>
            <consortium name="Mycorrhizal Genomics Consortium"/>
            <person name="Kohler A."/>
            <person name="Kuo A."/>
            <person name="Nagy L.G."/>
            <person name="Floudas D."/>
            <person name="Copeland A."/>
            <person name="Barry K.W."/>
            <person name="Cichocki N."/>
            <person name="Veneault-Fourrey C."/>
            <person name="LaButti K."/>
            <person name="Lindquist E.A."/>
            <person name="Lipzen A."/>
            <person name="Lundell T."/>
            <person name="Morin E."/>
            <person name="Murat C."/>
            <person name="Riley R."/>
            <person name="Ohm R."/>
            <person name="Sun H."/>
            <person name="Tunlid A."/>
            <person name="Henrissat B."/>
            <person name="Grigoriev I.V."/>
            <person name="Hibbett D.S."/>
            <person name="Martin F."/>
        </authorList>
    </citation>
    <scope>NUCLEOTIDE SEQUENCE [LARGE SCALE GENOMIC DNA]</scope>
    <source>
        <strain evidence="1 2">Koide BX008</strain>
    </source>
</reference>
<proteinExistence type="predicted"/>
<dbReference type="InParanoid" id="A0A0C2X1E0"/>
<evidence type="ECO:0000313" key="1">
    <source>
        <dbReference type="EMBL" id="KIL62951.1"/>
    </source>
</evidence>
<sequence>MFTSLSLTRTSTSLCRRGLGGVGGLVRQSVRVERVEVGIGGVDAEFGGSVRGQGAQVGEALFARQGGSSPSPLSSPA</sequence>
<organism evidence="1 2">
    <name type="scientific">Amanita muscaria (strain Koide BX008)</name>
    <dbReference type="NCBI Taxonomy" id="946122"/>
    <lineage>
        <taxon>Eukaryota</taxon>
        <taxon>Fungi</taxon>
        <taxon>Dikarya</taxon>
        <taxon>Basidiomycota</taxon>
        <taxon>Agaricomycotina</taxon>
        <taxon>Agaricomycetes</taxon>
        <taxon>Agaricomycetidae</taxon>
        <taxon>Agaricales</taxon>
        <taxon>Pluteineae</taxon>
        <taxon>Amanitaceae</taxon>
        <taxon>Amanita</taxon>
    </lineage>
</organism>
<dbReference type="AlphaFoldDB" id="A0A0C2X1E0"/>
<gene>
    <name evidence="1" type="ORF">M378DRAFT_734833</name>
</gene>
<dbReference type="EMBL" id="KN818264">
    <property type="protein sequence ID" value="KIL62951.1"/>
    <property type="molecule type" value="Genomic_DNA"/>
</dbReference>